<dbReference type="Proteomes" id="UP000244338">
    <property type="component" value="Unassembled WGS sequence"/>
</dbReference>
<dbReference type="EMBL" id="PEBX01000146">
    <property type="protein sequence ID" value="PTQ55291.1"/>
    <property type="molecule type" value="Genomic_DNA"/>
</dbReference>
<sequence length="42" mass="4610">MTGARLKIAQHVVGDAPDEVRNPGQLAVLYVRLPPQKSHIFS</sequence>
<gene>
    <name evidence="1" type="ORF">BSOLF_2522</name>
</gene>
<name>A0A2R6XXY7_9BACL</name>
<dbReference type="AlphaFoldDB" id="A0A2R6XXY7"/>
<reference evidence="2" key="1">
    <citation type="journal article" date="2018" name="Sci. Rep.">
        <title>Lignite coal burning seam in the remote Altai Mountains harbors a hydrogen-driven thermophilic microbial community.</title>
        <authorList>
            <person name="Kadnikov V.V."/>
            <person name="Mardanov A.V."/>
            <person name="Ivasenko D.A."/>
            <person name="Antsiferov D.V."/>
            <person name="Beletsky A.V."/>
            <person name="Karnachuk O.V."/>
            <person name="Ravin N.V."/>
        </authorList>
    </citation>
    <scope>NUCLEOTIDE SEQUENCE [LARGE SCALE GENOMIC DNA]</scope>
</reference>
<accession>A0A2R6XXY7</accession>
<evidence type="ECO:0000313" key="2">
    <source>
        <dbReference type="Proteomes" id="UP000244338"/>
    </source>
</evidence>
<evidence type="ECO:0000313" key="1">
    <source>
        <dbReference type="EMBL" id="PTQ55291.1"/>
    </source>
</evidence>
<protein>
    <submittedName>
        <fullName evidence="1">Uncharacterized protein</fullName>
    </submittedName>
</protein>
<comment type="caution">
    <text evidence="1">The sequence shown here is derived from an EMBL/GenBank/DDBJ whole genome shotgun (WGS) entry which is preliminary data.</text>
</comment>
<organism evidence="1 2">
    <name type="scientific">Candidatus Carbonibacillus altaicus</name>
    <dbReference type="NCBI Taxonomy" id="2163959"/>
    <lineage>
        <taxon>Bacteria</taxon>
        <taxon>Bacillati</taxon>
        <taxon>Bacillota</taxon>
        <taxon>Bacilli</taxon>
        <taxon>Bacillales</taxon>
        <taxon>Candidatus Carbonibacillus</taxon>
    </lineage>
</organism>
<proteinExistence type="predicted"/>